<sequence length="397" mass="45872">MRTTIVGLFDEEESAKFLHQEIQNRGIHERDTEALSWRRLSEGDDPWNINPGGRSDSDIATNLAAHLRNWGIPEDDSWDFAKAVREGGNIVLVRSQDTDKIDEIEKLMEQNEAIDLDDRRAMWRDKAHMRDESFPEDHHENTVLRAGGPSTDMSSNGTLAQDTHDRYAGASRDVASTARLHKPATHDDAGLQEAHEELRVSKKKVAVGTVRVHKQVKEEEVEEDIKLRSETVEIERRPIDPSEKIDDADDIFREETIEFTEYAEEPVVEKVVRLDDEYVAKHNVEEHKETVHDTVRRAVVNIEPLTREMRPEDSYDSHEPHFRNHYTGNFAELGHYDEYSPAYRYGHAFGASEQYANFSYDEVEPALRHSYEAQYGSGTFDRYRDAARYGFDSTRRR</sequence>
<dbReference type="KEGG" id="bsed:DN745_04640"/>
<organism evidence="2 3">
    <name type="scientific">Bradymonas sediminis</name>
    <dbReference type="NCBI Taxonomy" id="1548548"/>
    <lineage>
        <taxon>Bacteria</taxon>
        <taxon>Deltaproteobacteria</taxon>
        <taxon>Bradymonadales</taxon>
        <taxon>Bradymonadaceae</taxon>
        <taxon>Bradymonas</taxon>
    </lineage>
</organism>
<evidence type="ECO:0000313" key="2">
    <source>
        <dbReference type="EMBL" id="AWV88663.1"/>
    </source>
</evidence>
<dbReference type="InterPro" id="IPR019060">
    <property type="entry name" value="DUF2382"/>
</dbReference>
<keyword evidence="3" id="KW-1185">Reference proteome</keyword>
<evidence type="ECO:0000259" key="1">
    <source>
        <dbReference type="Pfam" id="PF09557"/>
    </source>
</evidence>
<dbReference type="PANTHER" id="PTHR38463">
    <property type="entry name" value="STRESS RESPONSE PROTEIN YSNF"/>
    <property type="match status" value="1"/>
</dbReference>
<dbReference type="OrthoDB" id="581516at2"/>
<protein>
    <recommendedName>
        <fullName evidence="1">DUF2382 domain-containing protein</fullName>
    </recommendedName>
</protein>
<dbReference type="Pfam" id="PF09557">
    <property type="entry name" value="DUF2382"/>
    <property type="match status" value="1"/>
</dbReference>
<dbReference type="Proteomes" id="UP000249799">
    <property type="component" value="Chromosome"/>
</dbReference>
<gene>
    <name evidence="2" type="ORF">DN745_04640</name>
</gene>
<reference evidence="2 3" key="1">
    <citation type="submission" date="2018-06" db="EMBL/GenBank/DDBJ databases">
        <title>Lujinxingia sediminis gen. nov. sp. nov., a new facultative anaerobic member of the class Deltaproteobacteria, and proposal of Lujinxingaceae fam. nov.</title>
        <authorList>
            <person name="Guo L.-Y."/>
            <person name="Li C.-M."/>
            <person name="Wang S."/>
            <person name="Du Z.-J."/>
        </authorList>
    </citation>
    <scope>NUCLEOTIDE SEQUENCE [LARGE SCALE GENOMIC DNA]</scope>
    <source>
        <strain evidence="2 3">FA350</strain>
    </source>
</reference>
<proteinExistence type="predicted"/>
<dbReference type="PANTHER" id="PTHR38463:SF1">
    <property type="entry name" value="STRESS RESPONSE PROTEIN YSNF"/>
    <property type="match status" value="1"/>
</dbReference>
<name>A0A2Z4FIC3_9DELT</name>
<dbReference type="InterPro" id="IPR052967">
    <property type="entry name" value="Stress_Response_Assoc"/>
</dbReference>
<evidence type="ECO:0000313" key="3">
    <source>
        <dbReference type="Proteomes" id="UP000249799"/>
    </source>
</evidence>
<feature type="domain" description="DUF2382" evidence="1">
    <location>
        <begin position="194"/>
        <end position="302"/>
    </location>
</feature>
<accession>A0A2Z4FIC3</accession>
<dbReference type="AlphaFoldDB" id="A0A2Z4FIC3"/>
<dbReference type="EMBL" id="CP030032">
    <property type="protein sequence ID" value="AWV88663.1"/>
    <property type="molecule type" value="Genomic_DNA"/>
</dbReference>
<dbReference type="RefSeq" id="WP_111332597.1">
    <property type="nucleotide sequence ID" value="NZ_CP030032.1"/>
</dbReference>